<keyword evidence="4 11" id="KW-0548">Nucleotidyltransferase</keyword>
<dbReference type="GO" id="GO:0000428">
    <property type="term" value="C:DNA-directed RNA polymerase complex"/>
    <property type="evidence" value="ECO:0007669"/>
    <property type="project" value="UniProtKB-KW"/>
</dbReference>
<dbReference type="GO" id="GO:0003677">
    <property type="term" value="F:DNA binding"/>
    <property type="evidence" value="ECO:0007669"/>
    <property type="project" value="UniProtKB-KW"/>
</dbReference>
<dbReference type="Pfam" id="PF04552">
    <property type="entry name" value="Sigma54_DBD"/>
    <property type="match status" value="1"/>
</dbReference>
<dbReference type="InterPro" id="IPR007046">
    <property type="entry name" value="RNA_pol_sigma_54_core-bd"/>
</dbReference>
<protein>
    <submittedName>
        <fullName evidence="11">RNA polymerase sigma54 factor</fullName>
        <ecNumber evidence="11">2.7.7.6</ecNumber>
    </submittedName>
</protein>
<evidence type="ECO:0000313" key="12">
    <source>
        <dbReference type="Proteomes" id="UP000502377"/>
    </source>
</evidence>
<dbReference type="InterPro" id="IPR000394">
    <property type="entry name" value="RNA_pol_sigma_54"/>
</dbReference>
<dbReference type="Proteomes" id="UP000502377">
    <property type="component" value="Chromosome"/>
</dbReference>
<evidence type="ECO:0000256" key="5">
    <source>
        <dbReference type="ARBA" id="ARBA00023015"/>
    </source>
</evidence>
<dbReference type="EMBL" id="CP012543">
    <property type="protein sequence ID" value="QCD47079.1"/>
    <property type="molecule type" value="Genomic_DNA"/>
</dbReference>
<dbReference type="PRINTS" id="PR00045">
    <property type="entry name" value="SIGMA54FCT"/>
</dbReference>
<sequence length="420" mass="47747">MLKQTQAPKNKLSHTLRSWLPILSSSVEELKETLEPFLADNPFASVQQRNLSELPSAAPSKKEKNFFKEISKNSVTDNIESFSVAKTGLYDKLIEQIDKPLFPTEKSQKIAMKIIECINEEGYYEPEAFDEFSEAEIESVRKRFAYLEPAGIGAKDYKESFLFQLEELNLDEKLFESAKKLALNFENLSQMRKIPLYNEALAVIKRLKNPPAIEYMSEAAAIIPDIVIDTSSGGIEVRINDDFYPEIVIDVDGLDEKESFVASRVKEAKDLIDALDMRKATLRKIALMLVEYQYDYFFGGDIKPMRLKDIAEDLGRNPSTISRGISNKYLECSRGLVPIKSFFSAAIDEDVSNKAIKDFVANLVRNENPAKPLSDLKILEFIKKEFNVEVVRRTITKYRLALNIGSSSERKKTYLLQSGK</sequence>
<dbReference type="EC" id="2.7.7.6" evidence="11"/>
<dbReference type="PIRSF" id="PIRSF000774">
    <property type="entry name" value="RpoN"/>
    <property type="match status" value="1"/>
</dbReference>
<dbReference type="RefSeq" id="WP_002945192.1">
    <property type="nucleotide sequence ID" value="NZ_CP012543.1"/>
</dbReference>
<keyword evidence="6" id="KW-0731">Sigma factor</keyword>
<keyword evidence="7" id="KW-0238">DNA-binding</keyword>
<dbReference type="GO" id="GO:0016987">
    <property type="term" value="F:sigma factor activity"/>
    <property type="evidence" value="ECO:0007669"/>
    <property type="project" value="UniProtKB-KW"/>
</dbReference>
<dbReference type="GO" id="GO:0003899">
    <property type="term" value="F:DNA-directed RNA polymerase activity"/>
    <property type="evidence" value="ECO:0007669"/>
    <property type="project" value="UniProtKB-EC"/>
</dbReference>
<dbReference type="GO" id="GO:0001216">
    <property type="term" value="F:DNA-binding transcription activator activity"/>
    <property type="evidence" value="ECO:0007669"/>
    <property type="project" value="InterPro"/>
</dbReference>
<dbReference type="Pfam" id="PF00309">
    <property type="entry name" value="Sigma54_AID"/>
    <property type="match status" value="1"/>
</dbReference>
<keyword evidence="2" id="KW-0240">DNA-directed RNA polymerase</keyword>
<dbReference type="Gene3D" id="1.10.10.1330">
    <property type="entry name" value="RNA polymerase sigma-54 factor, core-binding domain"/>
    <property type="match status" value="1"/>
</dbReference>
<evidence type="ECO:0000256" key="3">
    <source>
        <dbReference type="ARBA" id="ARBA00022679"/>
    </source>
</evidence>
<evidence type="ECO:0000259" key="9">
    <source>
        <dbReference type="Pfam" id="PF04552"/>
    </source>
</evidence>
<gene>
    <name evidence="11" type="primary">rpoN</name>
    <name evidence="11" type="ORF">CRECT_1429</name>
</gene>
<evidence type="ECO:0000256" key="1">
    <source>
        <dbReference type="ARBA" id="ARBA00008798"/>
    </source>
</evidence>
<dbReference type="KEGG" id="crx:CRECT_1429"/>
<name>A0A6G5QN83_CAMRE</name>
<dbReference type="PROSITE" id="PS50044">
    <property type="entry name" value="SIGMA54_3"/>
    <property type="match status" value="1"/>
</dbReference>
<organism evidence="11 12">
    <name type="scientific">Campylobacter rectus</name>
    <name type="common">Wolinella recta</name>
    <dbReference type="NCBI Taxonomy" id="203"/>
    <lineage>
        <taxon>Bacteria</taxon>
        <taxon>Pseudomonadati</taxon>
        <taxon>Campylobacterota</taxon>
        <taxon>Epsilonproteobacteria</taxon>
        <taxon>Campylobacterales</taxon>
        <taxon>Campylobacteraceae</taxon>
        <taxon>Campylobacter</taxon>
    </lineage>
</organism>
<proteinExistence type="inferred from homology"/>
<comment type="similarity">
    <text evidence="1">Belongs to the sigma-54 factor family.</text>
</comment>
<evidence type="ECO:0000256" key="7">
    <source>
        <dbReference type="ARBA" id="ARBA00023125"/>
    </source>
</evidence>
<keyword evidence="8" id="KW-0804">Transcription</keyword>
<evidence type="ECO:0000256" key="2">
    <source>
        <dbReference type="ARBA" id="ARBA00022478"/>
    </source>
</evidence>
<evidence type="ECO:0000256" key="4">
    <source>
        <dbReference type="ARBA" id="ARBA00022695"/>
    </source>
</evidence>
<feature type="domain" description="RNA polymerase sigma factor 54 core-binding" evidence="10">
    <location>
        <begin position="79"/>
        <end position="250"/>
    </location>
</feature>
<dbReference type="PANTHER" id="PTHR32248">
    <property type="entry name" value="RNA POLYMERASE SIGMA-54 FACTOR"/>
    <property type="match status" value="1"/>
</dbReference>
<feature type="domain" description="RNA polymerase sigma factor 54 DNA-binding" evidence="9">
    <location>
        <begin position="260"/>
        <end position="412"/>
    </location>
</feature>
<dbReference type="NCBIfam" id="NF004602">
    <property type="entry name" value="PRK05932.2-4"/>
    <property type="match status" value="1"/>
</dbReference>
<dbReference type="InterPro" id="IPR007634">
    <property type="entry name" value="RNA_pol_sigma_54_DNA-bd"/>
</dbReference>
<dbReference type="PANTHER" id="PTHR32248:SF4">
    <property type="entry name" value="RNA POLYMERASE SIGMA-54 FACTOR"/>
    <property type="match status" value="1"/>
</dbReference>
<keyword evidence="5" id="KW-0805">Transcription regulation</keyword>
<dbReference type="InterPro" id="IPR038709">
    <property type="entry name" value="RpoN_core-bd_sf"/>
</dbReference>
<dbReference type="GO" id="GO:0006352">
    <property type="term" value="P:DNA-templated transcription initiation"/>
    <property type="evidence" value="ECO:0007669"/>
    <property type="project" value="InterPro"/>
</dbReference>
<evidence type="ECO:0000313" key="11">
    <source>
        <dbReference type="EMBL" id="QCD47079.1"/>
    </source>
</evidence>
<dbReference type="Pfam" id="PF04963">
    <property type="entry name" value="Sigma54_CBD"/>
    <property type="match status" value="1"/>
</dbReference>
<evidence type="ECO:0000259" key="10">
    <source>
        <dbReference type="Pfam" id="PF04963"/>
    </source>
</evidence>
<dbReference type="Gene3D" id="1.10.10.60">
    <property type="entry name" value="Homeodomain-like"/>
    <property type="match status" value="1"/>
</dbReference>
<dbReference type="PROSITE" id="PS00718">
    <property type="entry name" value="SIGMA54_2"/>
    <property type="match status" value="1"/>
</dbReference>
<reference evidence="11 12" key="1">
    <citation type="submission" date="2016-07" db="EMBL/GenBank/DDBJ databases">
        <title>Comparative genomics of the Campylobacter concisus group.</title>
        <authorList>
            <person name="Miller W.G."/>
            <person name="Yee E."/>
            <person name="Chapman M.H."/>
            <person name="Huynh S."/>
            <person name="Bono J.L."/>
            <person name="On S.L.W."/>
            <person name="StLeger J."/>
            <person name="Foster G."/>
            <person name="Parker C.T."/>
        </authorList>
    </citation>
    <scope>NUCLEOTIDE SEQUENCE [LARGE SCALE GENOMIC DNA]</scope>
    <source>
        <strain evidence="11 12">ATCC 33238</strain>
    </source>
</reference>
<accession>A0A6G5QN83</accession>
<evidence type="ECO:0000256" key="8">
    <source>
        <dbReference type="ARBA" id="ARBA00023163"/>
    </source>
</evidence>
<keyword evidence="3 11" id="KW-0808">Transferase</keyword>
<evidence type="ECO:0000256" key="6">
    <source>
        <dbReference type="ARBA" id="ARBA00023082"/>
    </source>
</evidence>
<dbReference type="AlphaFoldDB" id="A0A6G5QN83"/>
<dbReference type="NCBIfam" id="TIGR02395">
    <property type="entry name" value="rpoN_sigma"/>
    <property type="match status" value="1"/>
</dbReference>